<gene>
    <name evidence="7" type="primary">mraZ</name>
    <name evidence="9" type="ORF">ABFZ84_08195</name>
</gene>
<keyword evidence="10" id="KW-1185">Reference proteome</keyword>
<keyword evidence="6 7" id="KW-0804">Transcription</keyword>
<evidence type="ECO:0000256" key="1">
    <source>
        <dbReference type="ARBA" id="ARBA00013860"/>
    </source>
</evidence>
<feature type="domain" description="SpoVT-AbrB" evidence="8">
    <location>
        <begin position="12"/>
        <end position="59"/>
    </location>
</feature>
<sequence>MRRGAEARFFGSYVNKIDAKGRLATPAVFRRALDLASENVIYCIPSTEEPCIDCGGADYLEHWMLMIDQLDPCSPKRVSLERAIATQLTPISPDKEGRIVLPDHLRKHAHLDGQAMFAGHIRSFQIWNPEAFDEVLVAAKKFASDAKLSLRNPPAIVEAS</sequence>
<evidence type="ECO:0000259" key="8">
    <source>
        <dbReference type="PROSITE" id="PS51740"/>
    </source>
</evidence>
<comment type="subunit">
    <text evidence="7">Forms oligomers.</text>
</comment>
<keyword evidence="4 7" id="KW-0805">Transcription regulation</keyword>
<comment type="subcellular location">
    <subcellularLocation>
        <location evidence="7">Cytoplasm</location>
        <location evidence="7">Nucleoid</location>
    </subcellularLocation>
</comment>
<dbReference type="CDD" id="cd16321">
    <property type="entry name" value="MraZ_C"/>
    <property type="match status" value="1"/>
</dbReference>
<feature type="domain" description="SpoVT-AbrB" evidence="8">
    <location>
        <begin position="88"/>
        <end position="131"/>
    </location>
</feature>
<evidence type="ECO:0000256" key="4">
    <source>
        <dbReference type="ARBA" id="ARBA00023015"/>
    </source>
</evidence>
<comment type="similarity">
    <text evidence="7">Belongs to the MraZ family.</text>
</comment>
<name>A0ABV3Z4Q9_9PROT</name>
<accession>A0ABV3Z4Q9</accession>
<evidence type="ECO:0000256" key="7">
    <source>
        <dbReference type="HAMAP-Rule" id="MF_01008"/>
    </source>
</evidence>
<dbReference type="PANTHER" id="PTHR34701">
    <property type="entry name" value="TRANSCRIPTIONAL REGULATOR MRAZ"/>
    <property type="match status" value="1"/>
</dbReference>
<dbReference type="Gene3D" id="3.40.1550.20">
    <property type="entry name" value="Transcriptional regulator MraZ domain"/>
    <property type="match status" value="1"/>
</dbReference>
<protein>
    <recommendedName>
        <fullName evidence="1 7">Transcriptional regulator MraZ</fullName>
    </recommendedName>
</protein>
<evidence type="ECO:0000313" key="9">
    <source>
        <dbReference type="EMBL" id="MEX6633528.1"/>
    </source>
</evidence>
<dbReference type="EMBL" id="JBEHZE010000001">
    <property type="protein sequence ID" value="MEX6633528.1"/>
    <property type="molecule type" value="Genomic_DNA"/>
</dbReference>
<evidence type="ECO:0000256" key="3">
    <source>
        <dbReference type="ARBA" id="ARBA00022737"/>
    </source>
</evidence>
<dbReference type="Pfam" id="PF02381">
    <property type="entry name" value="MraZ"/>
    <property type="match status" value="1"/>
</dbReference>
<keyword evidence="3" id="KW-0677">Repeat</keyword>
<dbReference type="InterPro" id="IPR037914">
    <property type="entry name" value="SpoVT-AbrB_sf"/>
</dbReference>
<evidence type="ECO:0000256" key="6">
    <source>
        <dbReference type="ARBA" id="ARBA00023163"/>
    </source>
</evidence>
<dbReference type="PANTHER" id="PTHR34701:SF1">
    <property type="entry name" value="TRANSCRIPTIONAL REGULATOR MRAZ"/>
    <property type="match status" value="1"/>
</dbReference>
<dbReference type="HAMAP" id="MF_01008">
    <property type="entry name" value="MraZ"/>
    <property type="match status" value="1"/>
</dbReference>
<keyword evidence="2 7" id="KW-0963">Cytoplasm</keyword>
<reference evidence="9 10" key="1">
    <citation type="submission" date="2024-05" db="EMBL/GenBank/DDBJ databases">
        <title>Three bacterial strains, DH-69, EH-24, and ECK-19 isolated from coastal sediments.</title>
        <authorList>
            <person name="Ye Y.-Q."/>
            <person name="Du Z.-J."/>
        </authorList>
    </citation>
    <scope>NUCLEOTIDE SEQUENCE [LARGE SCALE GENOMIC DNA]</scope>
    <source>
        <strain evidence="9 10">ECK-19</strain>
    </source>
</reference>
<dbReference type="Proteomes" id="UP001560685">
    <property type="component" value="Unassembled WGS sequence"/>
</dbReference>
<dbReference type="InterPro" id="IPR035644">
    <property type="entry name" value="MraZ_C"/>
</dbReference>
<dbReference type="InterPro" id="IPR007159">
    <property type="entry name" value="SpoVT-AbrB_dom"/>
</dbReference>
<dbReference type="SUPFAM" id="SSF89447">
    <property type="entry name" value="AbrB/MazE/MraZ-like"/>
    <property type="match status" value="1"/>
</dbReference>
<evidence type="ECO:0000256" key="5">
    <source>
        <dbReference type="ARBA" id="ARBA00023125"/>
    </source>
</evidence>
<organism evidence="9 10">
    <name type="scientific">Hyphococcus lacteus</name>
    <dbReference type="NCBI Taxonomy" id="3143536"/>
    <lineage>
        <taxon>Bacteria</taxon>
        <taxon>Pseudomonadati</taxon>
        <taxon>Pseudomonadota</taxon>
        <taxon>Alphaproteobacteria</taxon>
        <taxon>Parvularculales</taxon>
        <taxon>Parvularculaceae</taxon>
        <taxon>Hyphococcus</taxon>
    </lineage>
</organism>
<proteinExistence type="inferred from homology"/>
<dbReference type="CDD" id="cd16320">
    <property type="entry name" value="MraZ_N"/>
    <property type="match status" value="1"/>
</dbReference>
<keyword evidence="5 7" id="KW-0238">DNA-binding</keyword>
<comment type="caution">
    <text evidence="9">The sequence shown here is derived from an EMBL/GenBank/DDBJ whole genome shotgun (WGS) entry which is preliminary data.</text>
</comment>
<dbReference type="InterPro" id="IPR035642">
    <property type="entry name" value="MraZ_N"/>
</dbReference>
<dbReference type="InterPro" id="IPR038619">
    <property type="entry name" value="MraZ_sf"/>
</dbReference>
<dbReference type="PROSITE" id="PS51740">
    <property type="entry name" value="SPOVT_ABRB"/>
    <property type="match status" value="2"/>
</dbReference>
<evidence type="ECO:0000313" key="10">
    <source>
        <dbReference type="Proteomes" id="UP001560685"/>
    </source>
</evidence>
<dbReference type="RefSeq" id="WP_369313498.1">
    <property type="nucleotide sequence ID" value="NZ_JBEHZE010000001.1"/>
</dbReference>
<dbReference type="InterPro" id="IPR020603">
    <property type="entry name" value="MraZ_dom"/>
</dbReference>
<dbReference type="InterPro" id="IPR003444">
    <property type="entry name" value="MraZ"/>
</dbReference>
<evidence type="ECO:0000256" key="2">
    <source>
        <dbReference type="ARBA" id="ARBA00022490"/>
    </source>
</evidence>